<evidence type="ECO:0000313" key="3">
    <source>
        <dbReference type="Proteomes" id="UP000037510"/>
    </source>
</evidence>
<comment type="caution">
    <text evidence="2">The sequence shown here is derived from an EMBL/GenBank/DDBJ whole genome shotgun (WGS) entry which is preliminary data.</text>
</comment>
<feature type="compositionally biased region" description="Polar residues" evidence="1">
    <location>
        <begin position="111"/>
        <end position="129"/>
    </location>
</feature>
<organism evidence="2 3">
    <name type="scientific">Operophtera brumata</name>
    <name type="common">Winter moth</name>
    <name type="synonym">Phalaena brumata</name>
    <dbReference type="NCBI Taxonomy" id="104452"/>
    <lineage>
        <taxon>Eukaryota</taxon>
        <taxon>Metazoa</taxon>
        <taxon>Ecdysozoa</taxon>
        <taxon>Arthropoda</taxon>
        <taxon>Hexapoda</taxon>
        <taxon>Insecta</taxon>
        <taxon>Pterygota</taxon>
        <taxon>Neoptera</taxon>
        <taxon>Endopterygota</taxon>
        <taxon>Lepidoptera</taxon>
        <taxon>Glossata</taxon>
        <taxon>Ditrysia</taxon>
        <taxon>Geometroidea</taxon>
        <taxon>Geometridae</taxon>
        <taxon>Larentiinae</taxon>
        <taxon>Operophtera</taxon>
    </lineage>
</organism>
<feature type="compositionally biased region" description="Low complexity" evidence="1">
    <location>
        <begin position="95"/>
        <end position="110"/>
    </location>
</feature>
<sequence length="205" mass="21721">MYDDVEETTTGRTKGERQKFSSRYTTPSTTLPTPITENDDDERISLIAEDSKEGEPTLFFPKKSKRRRIKTTTPATDSYNSETVNVDSKHTSVIDTTAADTRTDTTLHTAPSGTDNNVTPSGSDVTASGSDEIASGSDVTASGSDVTASGSDVTASGSEVTAPDTGLSGHKVTRTPSPTQDLTDAVPASSDHKKEEKSGNFHNEK</sequence>
<feature type="compositionally biased region" description="Low complexity" evidence="1">
    <location>
        <begin position="25"/>
        <end position="36"/>
    </location>
</feature>
<proteinExistence type="predicted"/>
<dbReference type="InterPro" id="IPR011049">
    <property type="entry name" value="Serralysin-like_metalloprot_C"/>
</dbReference>
<keyword evidence="3" id="KW-1185">Reference proteome</keyword>
<feature type="compositionally biased region" description="Polar residues" evidence="1">
    <location>
        <begin position="74"/>
        <end position="86"/>
    </location>
</feature>
<feature type="compositionally biased region" description="Polar residues" evidence="1">
    <location>
        <begin position="137"/>
        <end position="159"/>
    </location>
</feature>
<evidence type="ECO:0000313" key="2">
    <source>
        <dbReference type="EMBL" id="KOB64807.1"/>
    </source>
</evidence>
<feature type="compositionally biased region" description="Basic and acidic residues" evidence="1">
    <location>
        <begin position="190"/>
        <end position="205"/>
    </location>
</feature>
<dbReference type="SUPFAM" id="SSF101967">
    <property type="entry name" value="Adhesin YadA, collagen-binding domain"/>
    <property type="match status" value="1"/>
</dbReference>
<feature type="region of interest" description="Disordered" evidence="1">
    <location>
        <begin position="1"/>
        <end position="205"/>
    </location>
</feature>
<dbReference type="EMBL" id="JTDY01008001">
    <property type="protein sequence ID" value="KOB64807.1"/>
    <property type="molecule type" value="Genomic_DNA"/>
</dbReference>
<dbReference type="Proteomes" id="UP000037510">
    <property type="component" value="Unassembled WGS sequence"/>
</dbReference>
<accession>A0A0L7KNF4</accession>
<name>A0A0L7KNF4_OPEBR</name>
<protein>
    <submittedName>
        <fullName evidence="2">Uncharacterized protein</fullName>
    </submittedName>
</protein>
<feature type="non-terminal residue" evidence="2">
    <location>
        <position position="205"/>
    </location>
</feature>
<dbReference type="Gene3D" id="2.150.10.10">
    <property type="entry name" value="Serralysin-like metalloprotease, C-terminal"/>
    <property type="match status" value="1"/>
</dbReference>
<dbReference type="AlphaFoldDB" id="A0A0L7KNF4"/>
<evidence type="ECO:0000256" key="1">
    <source>
        <dbReference type="SAM" id="MobiDB-lite"/>
    </source>
</evidence>
<gene>
    <name evidence="2" type="ORF">OBRU01_19411</name>
</gene>
<reference evidence="2 3" key="1">
    <citation type="journal article" date="2015" name="Genome Biol. Evol.">
        <title>The genome of winter moth (Operophtera brumata) provides a genomic perspective on sexual dimorphism and phenology.</title>
        <authorList>
            <person name="Derks M.F."/>
            <person name="Smit S."/>
            <person name="Salis L."/>
            <person name="Schijlen E."/>
            <person name="Bossers A."/>
            <person name="Mateman C."/>
            <person name="Pijl A.S."/>
            <person name="de Ridder D."/>
            <person name="Groenen M.A."/>
            <person name="Visser M.E."/>
            <person name="Megens H.J."/>
        </authorList>
    </citation>
    <scope>NUCLEOTIDE SEQUENCE [LARGE SCALE GENOMIC DNA]</scope>
    <source>
        <strain evidence="2">WM2013NL</strain>
        <tissue evidence="2">Head and thorax</tissue>
    </source>
</reference>